<dbReference type="Gene3D" id="3.30.1450.10">
    <property type="match status" value="1"/>
</dbReference>
<evidence type="ECO:0000256" key="1">
    <source>
        <dbReference type="ARBA" id="ARBA00022729"/>
    </source>
</evidence>
<dbReference type="OrthoDB" id="5422169at2"/>
<dbReference type="EMBL" id="CP013987">
    <property type="protein sequence ID" value="ALZ83207.1"/>
    <property type="molecule type" value="Genomic_DNA"/>
</dbReference>
<sequence>MKWRMALLLVGSLILAGCGKVTQENYSRLKAGQTKAEVEQILGAPTECAGALGVTTCTWGDRGSFISVQYLNDKVAMFAGQGLR</sequence>
<evidence type="ECO:0008006" key="4">
    <source>
        <dbReference type="Google" id="ProtNLM"/>
    </source>
</evidence>
<dbReference type="AlphaFoldDB" id="A0A0U4VJF9"/>
<dbReference type="RefSeq" id="WP_059313482.1">
    <property type="nucleotide sequence ID" value="NZ_CP013987.1"/>
</dbReference>
<organism evidence="2 3">
    <name type="scientific">Pseudomonas oryzihabitans</name>
    <dbReference type="NCBI Taxonomy" id="47885"/>
    <lineage>
        <taxon>Bacteria</taxon>
        <taxon>Pseudomonadati</taxon>
        <taxon>Pseudomonadota</taxon>
        <taxon>Gammaproteobacteria</taxon>
        <taxon>Pseudomonadales</taxon>
        <taxon>Pseudomonadaceae</taxon>
        <taxon>Pseudomonas</taxon>
    </lineage>
</organism>
<dbReference type="KEGG" id="por:APT59_02980"/>
<gene>
    <name evidence="2" type="ORF">APT59_02980</name>
</gene>
<evidence type="ECO:0000313" key="2">
    <source>
        <dbReference type="EMBL" id="ALZ83207.1"/>
    </source>
</evidence>
<protein>
    <recommendedName>
        <fullName evidence="4">Lipoprotein SmpA/OmlA domain-containing protein</fullName>
    </recommendedName>
</protein>
<keyword evidence="1" id="KW-0732">Signal</keyword>
<evidence type="ECO:0000313" key="3">
    <source>
        <dbReference type="Proteomes" id="UP000064137"/>
    </source>
</evidence>
<dbReference type="PROSITE" id="PS51257">
    <property type="entry name" value="PROKAR_LIPOPROTEIN"/>
    <property type="match status" value="1"/>
</dbReference>
<dbReference type="InterPro" id="IPR037873">
    <property type="entry name" value="BamE-like"/>
</dbReference>
<accession>A0A0U4VJF9</accession>
<dbReference type="Proteomes" id="UP000064137">
    <property type="component" value="Chromosome"/>
</dbReference>
<name>A0A0U4VJF9_9PSED</name>
<reference evidence="2 3" key="1">
    <citation type="submission" date="2016-01" db="EMBL/GenBank/DDBJ databases">
        <title>Annotation of Pseudomonas oryzihabitans USDA-ARS-USMARC-56511.</title>
        <authorList>
            <person name="Harhay G.P."/>
            <person name="Harhay D.M."/>
            <person name="Smith T.P.L."/>
            <person name="Bono J.L."/>
            <person name="Heaton M.P."/>
            <person name="Clawson M.L."/>
            <person name="Chitko-Mckown C.G."/>
            <person name="Capik S.F."/>
            <person name="DeDonder K.D."/>
            <person name="Apley M.D."/>
            <person name="Lubbers B.V."/>
            <person name="White B.J."/>
            <person name="Larson R.L."/>
        </authorList>
    </citation>
    <scope>NUCLEOTIDE SEQUENCE [LARGE SCALE GENOMIC DNA]</scope>
    <source>
        <strain evidence="2 3">USDA-ARS-USMARC-56511</strain>
    </source>
</reference>
<proteinExistence type="predicted"/>